<sequence>MEGCSLPDPSWEERTPLQVKYESQRKILQTLASRLEELGIDARKPGGLCCPLQPVVPSPIINGYRNKSTFSVNRGPDGNPKTVGLYVGTGKARNIVCVKANHMKNIPPKHSQVAQCYEEFICRSPLDSCILFHEGGHWRELVVRTTSHGHTMAIITFHPQELGQDALATQKALLKEFFTRGPGTVCALTSLYFQESTMTRCSHEQSPYQLLHGEPHIFEELLGLKFRISPDAFFQVNTAGAEVLYQAVGELCQAAGDTVLLDICCGTGTIGLSLAHQVSKVVGVEVVEKAIEDAKWNAAFNDYRVVRAIRNCQSIRRLLYISCKPEGEAMRNFLDFIPTAFNGDGLPPTRAGSQSQKASLGPDPCSSMASPRTITIVALSVALGLFFVFMGTIKLTPRLSRDAYNEMKRAYKSYVRALPMLKKMGVSSILLRKSIGALEVACGIVMTLVPGRPKDVANFLLLLLVLAVLFFHQLVGDPLKRYAHALVFGILLTCRLLIARQPEELPPEKRMLSVNGEEQPLIHEAAPEKGKMKLLGRKAAEESYFCEIESLSWETEKMHRRRNSKTPKRPLGADKKSQTDLSAWRKGGKTDPKKSLQDHQENNQENDSQEFSLEQALSYFEKIQGRVSLRSNSVLQKHLSAVESIALEQGLPPEGFEILLNVVLSGKLADTVNTRLLKSLIPASVIPEDSVVTAVSWLCANKCSGNIKLIFLRWLITVFDLIDHKEQINALYGCFFSFLQDDKMGMQSHLQALLSLYKLFCPELVTITLPGKTKKWNSQLVVPASSASNFEEDSGKNCVDLFSTNETVPVEQLQTFPQLLQNIHRLEFPAQMGSVLTNPLLLHYMNCVRDESIYLRLYYWMGQILQEGCTWCVVDNTDEKEFKSFLETVYKAECFLQEGFSACEEFLYKNLPLWDGSSCRPEVLKLVTWIPLTSFSEIKSYLYGPLAQLFFTSSLYFKCSVLESLKELLQNWLNCNVIHMNAQSDSSNTTLSGVVNMVAELIHFVGRISTAALRLESNSTLLLIFILNFYETKILQFKFSNKTYKEYNQYITAMVGCLWTSSVFQKDIHPQGLRMDEELLKTTGVKDVNRSFNIVYHPAMMGYSILFLKEAFPEDTTLNFKLIKGKRWDWYLEYLYAQGLEGLKLFIESSINRVSQAPRSKAENVQV</sequence>
<evidence type="ECO:0000256" key="12">
    <source>
        <dbReference type="PROSITE-ProRule" id="PRU01024"/>
    </source>
</evidence>
<dbReference type="InterPro" id="IPR010280">
    <property type="entry name" value="U5_MeTrfase_fam"/>
</dbReference>
<dbReference type="EC" id="2.1.1.35" evidence="10"/>
<evidence type="ECO:0000256" key="5">
    <source>
        <dbReference type="ARBA" id="ARBA00022603"/>
    </source>
</evidence>
<comment type="caution">
    <text evidence="12">Lacks conserved residue(s) required for the propagation of feature annotation.</text>
</comment>
<comment type="similarity">
    <text evidence="12">Belongs to the class I-like SAM-binding methyltransferase superfamily. RNA M5U methyltransferase family.</text>
</comment>
<proteinExistence type="inferred from homology"/>
<dbReference type="InterPro" id="IPR012485">
    <property type="entry name" value="CENP-I"/>
</dbReference>
<comment type="catalytic activity">
    <reaction evidence="11">
        <text>uridine(54) in tRNA + S-adenosyl-L-methionine = 5-methyluridine(54) in tRNA + S-adenosyl-L-homocysteine + H(+)</text>
        <dbReference type="Rhea" id="RHEA:42712"/>
        <dbReference type="Rhea" id="RHEA-COMP:10167"/>
        <dbReference type="Rhea" id="RHEA-COMP:10193"/>
        <dbReference type="ChEBI" id="CHEBI:15378"/>
        <dbReference type="ChEBI" id="CHEBI:57856"/>
        <dbReference type="ChEBI" id="CHEBI:59789"/>
        <dbReference type="ChEBI" id="CHEBI:65315"/>
        <dbReference type="ChEBI" id="CHEBI:74447"/>
        <dbReference type="EC" id="2.1.1.35"/>
    </reaction>
    <physiologicalReaction direction="left-to-right" evidence="11">
        <dbReference type="Rhea" id="RHEA:42713"/>
    </physiologicalReaction>
</comment>
<dbReference type="Pfam" id="PF07778">
    <property type="entry name" value="CENP-I"/>
    <property type="match status" value="2"/>
</dbReference>
<dbReference type="PANTHER" id="PTHR48208">
    <property type="entry name" value="CENTROMERE PROTEIN I"/>
    <property type="match status" value="1"/>
</dbReference>
<dbReference type="PROSITE" id="PS51687">
    <property type="entry name" value="SAM_MT_RNA_M5U"/>
    <property type="match status" value="1"/>
</dbReference>
<feature type="region of interest" description="Disordered" evidence="13">
    <location>
        <begin position="556"/>
        <end position="608"/>
    </location>
</feature>
<evidence type="ECO:0000313" key="15">
    <source>
        <dbReference type="EMBL" id="KAJ7412586.1"/>
    </source>
</evidence>
<dbReference type="Gene3D" id="3.40.50.150">
    <property type="entry name" value="Vaccinia Virus protein VP39"/>
    <property type="match status" value="1"/>
</dbReference>
<keyword evidence="5 12" id="KW-0489">Methyltransferase</keyword>
<reference evidence="15" key="1">
    <citation type="submission" date="2019-10" db="EMBL/GenBank/DDBJ databases">
        <authorList>
            <person name="Soares A.E.R."/>
            <person name="Aleixo A."/>
            <person name="Schneider P."/>
            <person name="Miyaki C.Y."/>
            <person name="Schneider M.P."/>
            <person name="Mello C."/>
            <person name="Vasconcelos A.T.R."/>
        </authorList>
    </citation>
    <scope>NUCLEOTIDE SEQUENCE</scope>
    <source>
        <tissue evidence="15">Muscle</tissue>
    </source>
</reference>
<dbReference type="Pfam" id="PF05958">
    <property type="entry name" value="tRNA_U5-meth_tr"/>
    <property type="match status" value="1"/>
</dbReference>
<keyword evidence="7 12" id="KW-0949">S-adenosyl-L-methionine</keyword>
<dbReference type="SUPFAM" id="SSF53335">
    <property type="entry name" value="S-adenosyl-L-methionine-dependent methyltransferases"/>
    <property type="match status" value="1"/>
</dbReference>
<feature type="transmembrane region" description="Helical" evidence="14">
    <location>
        <begin position="482"/>
        <end position="499"/>
    </location>
</feature>
<comment type="caution">
    <text evidence="15">The sequence shown here is derived from an EMBL/GenBank/DDBJ whole genome shotgun (WGS) entry which is preliminary data.</text>
</comment>
<evidence type="ECO:0000256" key="10">
    <source>
        <dbReference type="ARBA" id="ARBA00033763"/>
    </source>
</evidence>
<feature type="binding site" evidence="12">
    <location>
        <position position="285"/>
    </location>
    <ligand>
        <name>S-adenosyl-L-methionine</name>
        <dbReference type="ChEBI" id="CHEBI:59789"/>
    </ligand>
</feature>
<feature type="transmembrane region" description="Helical" evidence="14">
    <location>
        <begin position="430"/>
        <end position="450"/>
    </location>
</feature>
<dbReference type="Proteomes" id="UP001145742">
    <property type="component" value="Unassembled WGS sequence"/>
</dbReference>
<dbReference type="InterPro" id="IPR029063">
    <property type="entry name" value="SAM-dependent_MTases_sf"/>
</dbReference>
<evidence type="ECO:0000256" key="8">
    <source>
        <dbReference type="ARBA" id="ARBA00023242"/>
    </source>
</evidence>
<organism evidence="15 16">
    <name type="scientific">Willisornis vidua</name>
    <name type="common">Xingu scale-backed antbird</name>
    <dbReference type="NCBI Taxonomy" id="1566151"/>
    <lineage>
        <taxon>Eukaryota</taxon>
        <taxon>Metazoa</taxon>
        <taxon>Chordata</taxon>
        <taxon>Craniata</taxon>
        <taxon>Vertebrata</taxon>
        <taxon>Euteleostomi</taxon>
        <taxon>Archelosauria</taxon>
        <taxon>Archosauria</taxon>
        <taxon>Dinosauria</taxon>
        <taxon>Saurischia</taxon>
        <taxon>Theropoda</taxon>
        <taxon>Coelurosauria</taxon>
        <taxon>Aves</taxon>
        <taxon>Neognathae</taxon>
        <taxon>Neoaves</taxon>
        <taxon>Telluraves</taxon>
        <taxon>Australaves</taxon>
        <taxon>Passeriformes</taxon>
        <taxon>Thamnophilidae</taxon>
        <taxon>Willisornis</taxon>
    </lineage>
</organism>
<keyword evidence="14" id="KW-0472">Membrane</keyword>
<protein>
    <recommendedName>
        <fullName evidence="10">tRNA (uracil(54)-C(5))-methyltransferase</fullName>
        <ecNumber evidence="10">2.1.1.35</ecNumber>
    </recommendedName>
</protein>
<evidence type="ECO:0000256" key="2">
    <source>
        <dbReference type="ARBA" id="ARBA00004584"/>
    </source>
</evidence>
<evidence type="ECO:0000256" key="11">
    <source>
        <dbReference type="ARBA" id="ARBA00047278"/>
    </source>
</evidence>
<comment type="subcellular location">
    <subcellularLocation>
        <location evidence="2">Chromosome</location>
        <location evidence="2">Centromere</location>
    </subcellularLocation>
    <subcellularLocation>
        <location evidence="1">Nucleus</location>
    </subcellularLocation>
</comment>
<evidence type="ECO:0000256" key="4">
    <source>
        <dbReference type="ARBA" id="ARBA00022454"/>
    </source>
</evidence>
<keyword evidence="14" id="KW-0812">Transmembrane</keyword>
<evidence type="ECO:0000256" key="3">
    <source>
        <dbReference type="ARBA" id="ARBA00005470"/>
    </source>
</evidence>
<keyword evidence="8" id="KW-0539">Nucleus</keyword>
<keyword evidence="6 12" id="KW-0808">Transferase</keyword>
<gene>
    <name evidence="15" type="ORF">WISP_95374</name>
</gene>
<feature type="compositionally biased region" description="Basic residues" evidence="13">
    <location>
        <begin position="558"/>
        <end position="568"/>
    </location>
</feature>
<keyword evidence="4" id="KW-0158">Chromosome</keyword>
<dbReference type="PANTHER" id="PTHR48208:SF2">
    <property type="entry name" value="CENTROMERE PROTEIN I"/>
    <property type="match status" value="1"/>
</dbReference>
<comment type="similarity">
    <text evidence="3">Belongs to the CENP-I/CTF3 family.</text>
</comment>
<keyword evidence="9" id="KW-0137">Centromere</keyword>
<evidence type="ECO:0000256" key="6">
    <source>
        <dbReference type="ARBA" id="ARBA00022679"/>
    </source>
</evidence>
<evidence type="ECO:0000256" key="7">
    <source>
        <dbReference type="ARBA" id="ARBA00022691"/>
    </source>
</evidence>
<feature type="compositionally biased region" description="Basic and acidic residues" evidence="13">
    <location>
        <begin position="588"/>
        <end position="602"/>
    </location>
</feature>
<keyword evidence="16" id="KW-1185">Reference proteome</keyword>
<keyword evidence="14" id="KW-1133">Transmembrane helix</keyword>
<feature type="binding site" evidence="12">
    <location>
        <position position="235"/>
    </location>
    <ligand>
        <name>S-adenosyl-L-methionine</name>
        <dbReference type="ChEBI" id="CHEBI:59789"/>
    </ligand>
</feature>
<evidence type="ECO:0000256" key="13">
    <source>
        <dbReference type="SAM" id="MobiDB-lite"/>
    </source>
</evidence>
<evidence type="ECO:0000256" key="14">
    <source>
        <dbReference type="SAM" id="Phobius"/>
    </source>
</evidence>
<accession>A0ABQ9D640</accession>
<name>A0ABQ9D640_9PASS</name>
<dbReference type="EMBL" id="WHWB01034220">
    <property type="protein sequence ID" value="KAJ7412586.1"/>
    <property type="molecule type" value="Genomic_DNA"/>
</dbReference>
<evidence type="ECO:0000313" key="16">
    <source>
        <dbReference type="Proteomes" id="UP001145742"/>
    </source>
</evidence>
<evidence type="ECO:0000256" key="9">
    <source>
        <dbReference type="ARBA" id="ARBA00023328"/>
    </source>
</evidence>
<feature type="transmembrane region" description="Helical" evidence="14">
    <location>
        <begin position="456"/>
        <end position="475"/>
    </location>
</feature>
<feature type="transmembrane region" description="Helical" evidence="14">
    <location>
        <begin position="374"/>
        <end position="393"/>
    </location>
</feature>
<dbReference type="Gene3D" id="2.40.50.1070">
    <property type="match status" value="1"/>
</dbReference>
<evidence type="ECO:0000256" key="1">
    <source>
        <dbReference type="ARBA" id="ARBA00004123"/>
    </source>
</evidence>